<dbReference type="InterPro" id="IPR050547">
    <property type="entry name" value="DEAD_box_RNA_helicases"/>
</dbReference>
<evidence type="ECO:0000256" key="3">
    <source>
        <dbReference type="ARBA" id="ARBA00022801"/>
    </source>
</evidence>
<dbReference type="Pfam" id="PF00270">
    <property type="entry name" value="DEAD"/>
    <property type="match status" value="1"/>
</dbReference>
<dbReference type="InterPro" id="IPR044742">
    <property type="entry name" value="DEAD/DEAH_RhlB"/>
</dbReference>
<dbReference type="InterPro" id="IPR014014">
    <property type="entry name" value="RNA_helicase_DEAD_Q_motif"/>
</dbReference>
<dbReference type="Gene3D" id="3.40.50.300">
    <property type="entry name" value="P-loop containing nucleotide triphosphate hydrolases"/>
    <property type="match status" value="3"/>
</dbReference>
<feature type="domain" description="Helicase C-terminal" evidence="10">
    <location>
        <begin position="369"/>
        <end position="513"/>
    </location>
</feature>
<dbReference type="PANTHER" id="PTHR47963">
    <property type="entry name" value="DEAD-BOX ATP-DEPENDENT RNA HELICASE 47, MITOCHONDRIAL"/>
    <property type="match status" value="1"/>
</dbReference>
<feature type="compositionally biased region" description="Polar residues" evidence="8">
    <location>
        <begin position="328"/>
        <end position="349"/>
    </location>
</feature>
<evidence type="ECO:0000256" key="5">
    <source>
        <dbReference type="ARBA" id="ARBA00022840"/>
    </source>
</evidence>
<dbReference type="EMBL" id="JACGWN010000016">
    <property type="protein sequence ID" value="KAL0393505.1"/>
    <property type="molecule type" value="Genomic_DNA"/>
</dbReference>
<keyword evidence="2" id="KW-0547">Nucleotide-binding</keyword>
<dbReference type="InterPro" id="IPR011545">
    <property type="entry name" value="DEAD/DEAH_box_helicase_dom"/>
</dbReference>
<comment type="catalytic activity">
    <reaction evidence="6">
        <text>ATP + H2O = ADP + phosphate + H(+)</text>
        <dbReference type="Rhea" id="RHEA:13065"/>
        <dbReference type="ChEBI" id="CHEBI:15377"/>
        <dbReference type="ChEBI" id="CHEBI:15378"/>
        <dbReference type="ChEBI" id="CHEBI:30616"/>
        <dbReference type="ChEBI" id="CHEBI:43474"/>
        <dbReference type="ChEBI" id="CHEBI:456216"/>
        <dbReference type="EC" id="3.6.4.13"/>
    </reaction>
</comment>
<dbReference type="PANTHER" id="PTHR47963:SF3">
    <property type="entry name" value="DEAD-BOX ATP-DEPENDENT RNA HELICASE 47, MITOCHONDRIAL"/>
    <property type="match status" value="1"/>
</dbReference>
<dbReference type="PROSITE" id="PS51194">
    <property type="entry name" value="HELICASE_CTER"/>
    <property type="match status" value="1"/>
</dbReference>
<dbReference type="CDD" id="cd18787">
    <property type="entry name" value="SF2_C_DEAD"/>
    <property type="match status" value="1"/>
</dbReference>
<feature type="domain" description="DEAD-box RNA helicase Q" evidence="11">
    <location>
        <begin position="112"/>
        <end position="140"/>
    </location>
</feature>
<evidence type="ECO:0000256" key="6">
    <source>
        <dbReference type="ARBA" id="ARBA00047984"/>
    </source>
</evidence>
<reference evidence="12" key="2">
    <citation type="journal article" date="2024" name="Plant">
        <title>Genomic evolution and insights into agronomic trait innovations of Sesamum species.</title>
        <authorList>
            <person name="Miao H."/>
            <person name="Wang L."/>
            <person name="Qu L."/>
            <person name="Liu H."/>
            <person name="Sun Y."/>
            <person name="Le M."/>
            <person name="Wang Q."/>
            <person name="Wei S."/>
            <person name="Zheng Y."/>
            <person name="Lin W."/>
            <person name="Duan Y."/>
            <person name="Cao H."/>
            <person name="Xiong S."/>
            <person name="Wang X."/>
            <person name="Wei L."/>
            <person name="Li C."/>
            <person name="Ma Q."/>
            <person name="Ju M."/>
            <person name="Zhao R."/>
            <person name="Li G."/>
            <person name="Mu C."/>
            <person name="Tian Q."/>
            <person name="Mei H."/>
            <person name="Zhang T."/>
            <person name="Gao T."/>
            <person name="Zhang H."/>
        </authorList>
    </citation>
    <scope>NUCLEOTIDE SEQUENCE</scope>
    <source>
        <strain evidence="12">KEN1</strain>
    </source>
</reference>
<organism evidence="12">
    <name type="scientific">Sesamum latifolium</name>
    <dbReference type="NCBI Taxonomy" id="2727402"/>
    <lineage>
        <taxon>Eukaryota</taxon>
        <taxon>Viridiplantae</taxon>
        <taxon>Streptophyta</taxon>
        <taxon>Embryophyta</taxon>
        <taxon>Tracheophyta</taxon>
        <taxon>Spermatophyta</taxon>
        <taxon>Magnoliopsida</taxon>
        <taxon>eudicotyledons</taxon>
        <taxon>Gunneridae</taxon>
        <taxon>Pentapetalae</taxon>
        <taxon>asterids</taxon>
        <taxon>lamiids</taxon>
        <taxon>Lamiales</taxon>
        <taxon>Pedaliaceae</taxon>
        <taxon>Sesamum</taxon>
    </lineage>
</organism>
<proteinExistence type="predicted"/>
<sequence length="514" mass="56500">MPAFAATRVLLLVGDTLSSRKFYGFSRVVPLYSSVLFFGRASNESGTLTLASLGFKSEIESTRGNDKKQLKHGISTVEVPKRREKKISPKETSAVKKKERVDIEALASFAAKSFSELGLPPLLVERLEEEGYKVPTDVQAAAIPTILKDHDVVIQSYTEAVVVAPSRELGMQIVREVEKLLGPADKRLVQQLVGGANRSRQEEALKKNKPVIVVGTPGRIAEISAAGKLHTHSCRYLVLDEVDELLAFNFREDMHRILEHVGRRAGASKNIMNCSKARRAERQTIMVSATVPFSVIRAARSWGSDPLLVQATSVVPLESVTAPAPTRLSETPSHSDSSGNLQTQAPVQSLPPSLTHYYSVTRIQHKVDTLRRCIHALDAKCVIAFMNHTRQLKDAVFKLEARGMKAAELHGDLGKLARSTILKRFRNGDVRVLLTNELSARGLDIPECDLVVNLGLPTDSVHYAHRAGRTGRLGRKGTVVSICEESEVFVVKKMQKQLMVAIQSCEFAEGKTSC</sequence>
<dbReference type="GO" id="GO:0005524">
    <property type="term" value="F:ATP binding"/>
    <property type="evidence" value="ECO:0007669"/>
    <property type="project" value="UniProtKB-KW"/>
</dbReference>
<evidence type="ECO:0000259" key="9">
    <source>
        <dbReference type="PROSITE" id="PS51192"/>
    </source>
</evidence>
<accession>A0AAW2SM12</accession>
<feature type="region of interest" description="Disordered" evidence="8">
    <location>
        <begin position="323"/>
        <end position="349"/>
    </location>
</feature>
<gene>
    <name evidence="12" type="ORF">Slati_4316700</name>
</gene>
<keyword evidence="5" id="KW-0067">ATP-binding</keyword>
<evidence type="ECO:0000256" key="1">
    <source>
        <dbReference type="ARBA" id="ARBA00012552"/>
    </source>
</evidence>
<reference evidence="12" key="1">
    <citation type="submission" date="2020-06" db="EMBL/GenBank/DDBJ databases">
        <authorList>
            <person name="Li T."/>
            <person name="Hu X."/>
            <person name="Zhang T."/>
            <person name="Song X."/>
            <person name="Zhang H."/>
            <person name="Dai N."/>
            <person name="Sheng W."/>
            <person name="Hou X."/>
            <person name="Wei L."/>
        </authorList>
    </citation>
    <scope>NUCLEOTIDE SEQUENCE</scope>
    <source>
        <strain evidence="12">KEN1</strain>
        <tissue evidence="12">Leaf</tissue>
    </source>
</reference>
<dbReference type="GO" id="GO:0003724">
    <property type="term" value="F:RNA helicase activity"/>
    <property type="evidence" value="ECO:0007669"/>
    <property type="project" value="UniProtKB-EC"/>
</dbReference>
<dbReference type="EC" id="3.6.4.13" evidence="1"/>
<name>A0AAW2SM12_9LAMI</name>
<dbReference type="CDD" id="cd00268">
    <property type="entry name" value="DEADc"/>
    <property type="match status" value="1"/>
</dbReference>
<evidence type="ECO:0000313" key="12">
    <source>
        <dbReference type="EMBL" id="KAL0393505.1"/>
    </source>
</evidence>
<dbReference type="GO" id="GO:0016787">
    <property type="term" value="F:hydrolase activity"/>
    <property type="evidence" value="ECO:0007669"/>
    <property type="project" value="UniProtKB-KW"/>
</dbReference>
<dbReference type="GO" id="GO:0003723">
    <property type="term" value="F:RNA binding"/>
    <property type="evidence" value="ECO:0007669"/>
    <property type="project" value="TreeGrafter"/>
</dbReference>
<dbReference type="PROSITE" id="PS51195">
    <property type="entry name" value="Q_MOTIF"/>
    <property type="match status" value="1"/>
</dbReference>
<dbReference type="Pfam" id="PF00271">
    <property type="entry name" value="Helicase_C"/>
    <property type="match status" value="1"/>
</dbReference>
<protein>
    <recommendedName>
        <fullName evidence="1">RNA helicase</fullName>
        <ecNumber evidence="1">3.6.4.13</ecNumber>
    </recommendedName>
</protein>
<comment type="caution">
    <text evidence="12">The sequence shown here is derived from an EMBL/GenBank/DDBJ whole genome shotgun (WGS) entry which is preliminary data.</text>
</comment>
<dbReference type="InterPro" id="IPR014001">
    <property type="entry name" value="Helicase_ATP-bd"/>
</dbReference>
<evidence type="ECO:0000259" key="11">
    <source>
        <dbReference type="PROSITE" id="PS51195"/>
    </source>
</evidence>
<evidence type="ECO:0000256" key="2">
    <source>
        <dbReference type="ARBA" id="ARBA00022741"/>
    </source>
</evidence>
<dbReference type="SMART" id="SM00487">
    <property type="entry name" value="DEXDc"/>
    <property type="match status" value="1"/>
</dbReference>
<keyword evidence="3" id="KW-0378">Hydrolase</keyword>
<keyword evidence="4 12" id="KW-0347">Helicase</keyword>
<dbReference type="AlphaFoldDB" id="A0AAW2SM12"/>
<dbReference type="PROSITE" id="PS51192">
    <property type="entry name" value="HELICASE_ATP_BIND_1"/>
    <property type="match status" value="1"/>
</dbReference>
<dbReference type="InterPro" id="IPR027417">
    <property type="entry name" value="P-loop_NTPase"/>
</dbReference>
<evidence type="ECO:0000256" key="8">
    <source>
        <dbReference type="SAM" id="MobiDB-lite"/>
    </source>
</evidence>
<dbReference type="SUPFAM" id="SSF52540">
    <property type="entry name" value="P-loop containing nucleoside triphosphate hydrolases"/>
    <property type="match status" value="1"/>
</dbReference>
<evidence type="ECO:0000256" key="4">
    <source>
        <dbReference type="ARBA" id="ARBA00022806"/>
    </source>
</evidence>
<dbReference type="InterPro" id="IPR001650">
    <property type="entry name" value="Helicase_C-like"/>
</dbReference>
<feature type="domain" description="Helicase ATP-binding" evidence="9">
    <location>
        <begin position="160"/>
        <end position="309"/>
    </location>
</feature>
<feature type="short sequence motif" description="Q motif" evidence="7">
    <location>
        <begin position="112"/>
        <end position="140"/>
    </location>
</feature>
<evidence type="ECO:0000259" key="10">
    <source>
        <dbReference type="PROSITE" id="PS51194"/>
    </source>
</evidence>
<evidence type="ECO:0000256" key="7">
    <source>
        <dbReference type="PROSITE-ProRule" id="PRU00552"/>
    </source>
</evidence>
<dbReference type="SMART" id="SM00490">
    <property type="entry name" value="HELICc"/>
    <property type="match status" value="1"/>
</dbReference>